<comment type="caution">
    <text evidence="2">The sequence shown here is derived from an EMBL/GenBank/DDBJ whole genome shotgun (WGS) entry which is preliminary data.</text>
</comment>
<dbReference type="AlphaFoldDB" id="A0AAD7JMN2"/>
<protein>
    <submittedName>
        <fullName evidence="2">Uncharacterized protein</fullName>
    </submittedName>
</protein>
<evidence type="ECO:0000313" key="2">
    <source>
        <dbReference type="EMBL" id="KAJ7768155.1"/>
    </source>
</evidence>
<feature type="compositionally biased region" description="Basic and acidic residues" evidence="1">
    <location>
        <begin position="92"/>
        <end position="109"/>
    </location>
</feature>
<gene>
    <name evidence="2" type="ORF">DFH07DRAFT_769368</name>
</gene>
<keyword evidence="3" id="KW-1185">Reference proteome</keyword>
<sequence>MARIPPMTPGDSGPGVGNELLALLSFEVESHEKIHALLDSEYWQPRTGFPDARKVGAGGKYKIIPCEIMAITWWFSACAGTTTRASNASAKSQKERKETEMHHPNHEVGRSNVTATPLMLSSTMGKLRQGRRFWQEKPISGTRSLSVIGSGIKSELPVPVRRGQAVFLESGNEESVTARSPFMWSILSHIYAEPVLEAK</sequence>
<accession>A0AAD7JMN2</accession>
<organism evidence="2 3">
    <name type="scientific">Mycena maculata</name>
    <dbReference type="NCBI Taxonomy" id="230809"/>
    <lineage>
        <taxon>Eukaryota</taxon>
        <taxon>Fungi</taxon>
        <taxon>Dikarya</taxon>
        <taxon>Basidiomycota</taxon>
        <taxon>Agaricomycotina</taxon>
        <taxon>Agaricomycetes</taxon>
        <taxon>Agaricomycetidae</taxon>
        <taxon>Agaricales</taxon>
        <taxon>Marasmiineae</taxon>
        <taxon>Mycenaceae</taxon>
        <taxon>Mycena</taxon>
    </lineage>
</organism>
<dbReference type="EMBL" id="JARJLG010000028">
    <property type="protein sequence ID" value="KAJ7768155.1"/>
    <property type="molecule type" value="Genomic_DNA"/>
</dbReference>
<reference evidence="2" key="1">
    <citation type="submission" date="2023-03" db="EMBL/GenBank/DDBJ databases">
        <title>Massive genome expansion in bonnet fungi (Mycena s.s.) driven by repeated elements and novel gene families across ecological guilds.</title>
        <authorList>
            <consortium name="Lawrence Berkeley National Laboratory"/>
            <person name="Harder C.B."/>
            <person name="Miyauchi S."/>
            <person name="Viragh M."/>
            <person name="Kuo A."/>
            <person name="Thoen E."/>
            <person name="Andreopoulos B."/>
            <person name="Lu D."/>
            <person name="Skrede I."/>
            <person name="Drula E."/>
            <person name="Henrissat B."/>
            <person name="Morin E."/>
            <person name="Kohler A."/>
            <person name="Barry K."/>
            <person name="LaButti K."/>
            <person name="Morin E."/>
            <person name="Salamov A."/>
            <person name="Lipzen A."/>
            <person name="Mereny Z."/>
            <person name="Hegedus B."/>
            <person name="Baldrian P."/>
            <person name="Stursova M."/>
            <person name="Weitz H."/>
            <person name="Taylor A."/>
            <person name="Grigoriev I.V."/>
            <person name="Nagy L.G."/>
            <person name="Martin F."/>
            <person name="Kauserud H."/>
        </authorList>
    </citation>
    <scope>NUCLEOTIDE SEQUENCE</scope>
    <source>
        <strain evidence="2">CBHHK188m</strain>
    </source>
</reference>
<evidence type="ECO:0000256" key="1">
    <source>
        <dbReference type="SAM" id="MobiDB-lite"/>
    </source>
</evidence>
<proteinExistence type="predicted"/>
<evidence type="ECO:0000313" key="3">
    <source>
        <dbReference type="Proteomes" id="UP001215280"/>
    </source>
</evidence>
<feature type="region of interest" description="Disordered" evidence="1">
    <location>
        <begin position="85"/>
        <end position="110"/>
    </location>
</feature>
<name>A0AAD7JMN2_9AGAR</name>
<dbReference type="Proteomes" id="UP001215280">
    <property type="component" value="Unassembled WGS sequence"/>
</dbReference>